<gene>
    <name evidence="2" type="ORF">DV733_02705</name>
</gene>
<keyword evidence="1" id="KW-0472">Membrane</keyword>
<sequence length="280" mass="30281">MKWRCPQCGKPHEKNDPPCDNCGHHKFERAVVPTASADEDHEQFVWACTECGRHHQRNNPPCSRCGNAKFEKEPLDYDEFDPGSTASYFDLVGRLEVSAALVIVALVTVGVLGFLGVINVPGLTPQGPPTVENVPGNETAVGDVSLADVETSVFGELNVDRTPRIGRAGGLDAIATYVNQRTVKSAYTDTDGRISDDQLRQFDVSCSGRLGYLPLQTREPVNDGDTADAVAREFTPTLESIRTAETGEQTYRLENVGIDAHAGPDGRVFVTVAFCQTAAS</sequence>
<dbReference type="EMBL" id="CP031310">
    <property type="protein sequence ID" value="QCC50207.1"/>
    <property type="molecule type" value="Genomic_DNA"/>
</dbReference>
<dbReference type="OrthoDB" id="262791at2157"/>
<evidence type="ECO:0008006" key="4">
    <source>
        <dbReference type="Google" id="ProtNLM"/>
    </source>
</evidence>
<organism evidence="2 3">
    <name type="scientific">Halapricum salinum</name>
    <dbReference type="NCBI Taxonomy" id="1457250"/>
    <lineage>
        <taxon>Archaea</taxon>
        <taxon>Methanobacteriati</taxon>
        <taxon>Methanobacteriota</taxon>
        <taxon>Stenosarchaea group</taxon>
        <taxon>Halobacteria</taxon>
        <taxon>Halobacteriales</taxon>
        <taxon>Haloarculaceae</taxon>
        <taxon>Halapricum</taxon>
    </lineage>
</organism>
<dbReference type="KEGG" id="hsn:DV733_02705"/>
<accession>A0A4D6HBU6</accession>
<reference evidence="2 3" key="1">
    <citation type="journal article" date="2019" name="Nat. Commun.">
        <title>A new type of DNA phosphorothioation-based antiviral system in archaea.</title>
        <authorList>
            <person name="Xiong L."/>
            <person name="Liu S."/>
            <person name="Chen S."/>
            <person name="Xiao Y."/>
            <person name="Zhu B."/>
            <person name="Gao Y."/>
            <person name="Zhang Y."/>
            <person name="Chen B."/>
            <person name="Luo J."/>
            <person name="Deng Z."/>
            <person name="Chen X."/>
            <person name="Wang L."/>
            <person name="Chen S."/>
        </authorList>
    </citation>
    <scope>NUCLEOTIDE SEQUENCE [LARGE SCALE GENOMIC DNA]</scope>
    <source>
        <strain evidence="2 3">CBA1105</strain>
    </source>
</reference>
<dbReference type="RefSeq" id="WP_049993651.1">
    <property type="nucleotide sequence ID" value="NZ_CP031310.1"/>
</dbReference>
<name>A0A4D6HBU6_9EURY</name>
<evidence type="ECO:0000313" key="2">
    <source>
        <dbReference type="EMBL" id="QCC50207.1"/>
    </source>
</evidence>
<dbReference type="AlphaFoldDB" id="A0A4D6HBU6"/>
<feature type="transmembrane region" description="Helical" evidence="1">
    <location>
        <begin position="97"/>
        <end position="118"/>
    </location>
</feature>
<evidence type="ECO:0000313" key="3">
    <source>
        <dbReference type="Proteomes" id="UP000296706"/>
    </source>
</evidence>
<dbReference type="STRING" id="1457250.GCA_000755225_02838"/>
<dbReference type="GeneID" id="39846740"/>
<dbReference type="Proteomes" id="UP000296706">
    <property type="component" value="Chromosome"/>
</dbReference>
<keyword evidence="1" id="KW-1133">Transmembrane helix</keyword>
<evidence type="ECO:0000256" key="1">
    <source>
        <dbReference type="SAM" id="Phobius"/>
    </source>
</evidence>
<keyword evidence="3" id="KW-1185">Reference proteome</keyword>
<keyword evidence="1" id="KW-0812">Transmembrane</keyword>
<proteinExistence type="predicted"/>
<dbReference type="SUPFAM" id="SSF57783">
    <property type="entry name" value="Zinc beta-ribbon"/>
    <property type="match status" value="1"/>
</dbReference>
<protein>
    <recommendedName>
        <fullName evidence="4">Zinc ribbon domain-containing protein</fullName>
    </recommendedName>
</protein>